<sequence length="208" mass="24679">MDTRNHNLPEKLKRNTKAHRIRKNKKKLGRSIEERPKEIENRQEFGHWEADLVVGQKPGNDQVLLTLAERKSHEYWMLPIKNRYADSVMEAFHVLQKTHSEHFSQVFKTITTDNGSEFSRLSELEELSETLVFYTHPYTSCEKGTNERHNGIIRRFIPKGKRISDFDVDYIADIEIWCNSLPRKILNYRTPDEVFEDELDLIYRQTTS</sequence>
<dbReference type="Gene3D" id="3.30.420.10">
    <property type="entry name" value="Ribonuclease H-like superfamily/Ribonuclease H"/>
    <property type="match status" value="1"/>
</dbReference>
<dbReference type="GO" id="GO:0032196">
    <property type="term" value="P:transposition"/>
    <property type="evidence" value="ECO:0007669"/>
    <property type="project" value="TreeGrafter"/>
</dbReference>
<dbReference type="SUPFAM" id="SSF53098">
    <property type="entry name" value="Ribonuclease H-like"/>
    <property type="match status" value="1"/>
</dbReference>
<dbReference type="NCBIfam" id="NF033563">
    <property type="entry name" value="transpos_IS30"/>
    <property type="match status" value="1"/>
</dbReference>
<protein>
    <submittedName>
        <fullName evidence="3">Integrase core domain protein</fullName>
    </submittedName>
</protein>
<dbReference type="InterPro" id="IPR036397">
    <property type="entry name" value="RNaseH_sf"/>
</dbReference>
<accession>E0E4F1</accession>
<evidence type="ECO:0000313" key="4">
    <source>
        <dbReference type="Proteomes" id="UP000003244"/>
    </source>
</evidence>
<dbReference type="GO" id="GO:0005829">
    <property type="term" value="C:cytosol"/>
    <property type="evidence" value="ECO:0007669"/>
    <property type="project" value="TreeGrafter"/>
</dbReference>
<dbReference type="GO" id="GO:0004803">
    <property type="term" value="F:transposase activity"/>
    <property type="evidence" value="ECO:0007669"/>
    <property type="project" value="TreeGrafter"/>
</dbReference>
<comment type="caution">
    <text evidence="3">The sequence shown here is derived from an EMBL/GenBank/DDBJ whole genome shotgun (WGS) entry which is preliminary data.</text>
</comment>
<proteinExistence type="predicted"/>
<dbReference type="PANTHER" id="PTHR10948:SF23">
    <property type="entry name" value="TRANSPOSASE INSI FOR INSERTION SEQUENCE ELEMENT IS30A-RELATED"/>
    <property type="match status" value="1"/>
</dbReference>
<dbReference type="GO" id="GO:0003676">
    <property type="term" value="F:nucleic acid binding"/>
    <property type="evidence" value="ECO:0007669"/>
    <property type="project" value="InterPro"/>
</dbReference>
<name>E0E4F1_9FIRM</name>
<feature type="region of interest" description="Disordered" evidence="1">
    <location>
        <begin position="1"/>
        <end position="35"/>
    </location>
</feature>
<dbReference type="InterPro" id="IPR053392">
    <property type="entry name" value="Transposase_IS30-like"/>
</dbReference>
<dbReference type="eggNOG" id="COG2826">
    <property type="taxonomic scope" value="Bacteria"/>
</dbReference>
<dbReference type="EMBL" id="ADGQ01000065">
    <property type="protein sequence ID" value="EFM64231.1"/>
    <property type="molecule type" value="Genomic_DNA"/>
</dbReference>
<evidence type="ECO:0000259" key="2">
    <source>
        <dbReference type="PROSITE" id="PS50994"/>
    </source>
</evidence>
<dbReference type="GO" id="GO:0015074">
    <property type="term" value="P:DNA integration"/>
    <property type="evidence" value="ECO:0007669"/>
    <property type="project" value="InterPro"/>
</dbReference>
<keyword evidence="4" id="KW-1185">Reference proteome</keyword>
<evidence type="ECO:0000313" key="3">
    <source>
        <dbReference type="EMBL" id="EFM64231.1"/>
    </source>
</evidence>
<dbReference type="PROSITE" id="PS50994">
    <property type="entry name" value="INTEGRASE"/>
    <property type="match status" value="1"/>
</dbReference>
<dbReference type="Proteomes" id="UP000003244">
    <property type="component" value="Unassembled WGS sequence"/>
</dbReference>
<organism evidence="3 4">
    <name type="scientific">Peptostreptococcus stomatis DSM 17678</name>
    <dbReference type="NCBI Taxonomy" id="596315"/>
    <lineage>
        <taxon>Bacteria</taxon>
        <taxon>Bacillati</taxon>
        <taxon>Bacillota</taxon>
        <taxon>Clostridia</taxon>
        <taxon>Peptostreptococcales</taxon>
        <taxon>Peptostreptococcaceae</taxon>
        <taxon>Peptostreptococcus</taxon>
    </lineage>
</organism>
<feature type="compositionally biased region" description="Basic residues" evidence="1">
    <location>
        <begin position="14"/>
        <end position="29"/>
    </location>
</feature>
<reference evidence="3 4" key="1">
    <citation type="submission" date="2010-08" db="EMBL/GenBank/DDBJ databases">
        <authorList>
            <person name="Harkins D.M."/>
            <person name="Madupu R."/>
            <person name="Durkin A.S."/>
            <person name="Torralba M."/>
            <person name="Methe B."/>
            <person name="Sutton G.G."/>
            <person name="Nelson K.E."/>
        </authorList>
    </citation>
    <scope>NUCLEOTIDE SEQUENCE [LARGE SCALE GENOMIC DNA]</scope>
    <source>
        <strain evidence="3 4">DSM 17678</strain>
    </source>
</reference>
<dbReference type="InterPro" id="IPR012337">
    <property type="entry name" value="RNaseH-like_sf"/>
</dbReference>
<feature type="domain" description="Integrase catalytic" evidence="2">
    <location>
        <begin position="32"/>
        <end position="199"/>
    </location>
</feature>
<dbReference type="InterPro" id="IPR051917">
    <property type="entry name" value="Transposase-Integrase"/>
</dbReference>
<feature type="compositionally biased region" description="Basic and acidic residues" evidence="1">
    <location>
        <begin position="1"/>
        <end position="13"/>
    </location>
</feature>
<dbReference type="PANTHER" id="PTHR10948">
    <property type="entry name" value="TRANSPOSASE"/>
    <property type="match status" value="1"/>
</dbReference>
<evidence type="ECO:0000256" key="1">
    <source>
        <dbReference type="SAM" id="MobiDB-lite"/>
    </source>
</evidence>
<dbReference type="InterPro" id="IPR001584">
    <property type="entry name" value="Integrase_cat-core"/>
</dbReference>
<dbReference type="AlphaFoldDB" id="E0E4F1"/>
<gene>
    <name evidence="3" type="ORF">HMPREF0634_0166</name>
</gene>